<dbReference type="PANTHER" id="PTHR11365:SF23">
    <property type="entry name" value="HYPOTHETICAL 5-OXOPROLINASE (EUROFUNG)-RELATED"/>
    <property type="match status" value="1"/>
</dbReference>
<feature type="domain" description="Hydantoinase/oxoprolinase N-terminal" evidence="2">
    <location>
        <begin position="7"/>
        <end position="180"/>
    </location>
</feature>
<dbReference type="EMBL" id="LT549890">
    <property type="protein sequence ID" value="SAI86589.1"/>
    <property type="molecule type" value="Genomic_DNA"/>
</dbReference>
<protein>
    <submittedName>
        <fullName evidence="4">5-oxoprolinase</fullName>
    </submittedName>
</protein>
<sequence>MMNMECKVAIDIGGTFTDFIVLASDGEIKTIKILTNPKDPGQVIKDVISTLNCNVSEIAHATTLATNTLLGQENLTIPKTALLVTKGFRDIIEIGRQNRPRLYDLYFEKPRQLVLRSLRFEIDERINAEGNMIKEVDQDEIERVAKKLLDENVISIAVSYLHSYLNPKNELITENVLKKYFKYISISSKIAPEPREYERTSTAVVNAVLMPIVSAYLERLQVSLPTENFYIMSSSGGLVDIKEASEKPVQLIESGPAAGVIASASFLPNESLISFDMGGTTAKAGVIINGNFEMTTEYEVGGEVHYGRIVKGSGYPVRFPFVDLAEVSAGGGTIIWRDEANALKVGPISAGADPGPISYGKGGNRPTIADANLILGRLGTELIGGNLKLDKESAIRGMSKLGDPYEVSKNALGLVNLEMARAIRLVTVERGLDPSNFSLIAFGGAGPQHAVYLAEEVGIGKVIIPPHPGLFSALGLLLADWRFEVRKSYPKDLGSEFEQLEKELYEKLKGNVDYFLRLADVRYEGQGWELTIPVNNVNEIRKVFEEKHLATYGFVMKDREIEVVTIRVFAIKKRPLPKIKVAFGNYDKPREVRKVVIDDDWVNVDVYVREKLPKGFRIGGPAIIEEYSSTTVIKDGWNAIIDDSIVLVRE</sequence>
<dbReference type="Pfam" id="PF05378">
    <property type="entry name" value="Hydant_A_N"/>
    <property type="match status" value="1"/>
</dbReference>
<dbReference type="GO" id="GO:0017168">
    <property type="term" value="F:5-oxoprolinase (ATP-hydrolyzing) activity"/>
    <property type="evidence" value="ECO:0007669"/>
    <property type="project" value="TreeGrafter"/>
</dbReference>
<evidence type="ECO:0000259" key="2">
    <source>
        <dbReference type="Pfam" id="PF05378"/>
    </source>
</evidence>
<organism evidence="4 5">
    <name type="scientific">Saccharolobus solfataricus</name>
    <name type="common">Sulfolobus solfataricus</name>
    <dbReference type="NCBI Taxonomy" id="2287"/>
    <lineage>
        <taxon>Archaea</taxon>
        <taxon>Thermoproteota</taxon>
        <taxon>Thermoprotei</taxon>
        <taxon>Sulfolobales</taxon>
        <taxon>Sulfolobaceae</taxon>
        <taxon>Saccharolobus</taxon>
    </lineage>
</organism>
<dbReference type="SUPFAM" id="SSF53067">
    <property type="entry name" value="Actin-like ATPase domain"/>
    <property type="match status" value="1"/>
</dbReference>
<dbReference type="Proteomes" id="UP000076770">
    <property type="component" value="Chromosome i"/>
</dbReference>
<feature type="domain" description="Hydantoinase A/oxoprolinase" evidence="1">
    <location>
        <begin position="199"/>
        <end position="484"/>
    </location>
</feature>
<evidence type="ECO:0000313" key="4">
    <source>
        <dbReference type="EMBL" id="SAI86589.1"/>
    </source>
</evidence>
<dbReference type="GO" id="GO:0006749">
    <property type="term" value="P:glutathione metabolic process"/>
    <property type="evidence" value="ECO:0007669"/>
    <property type="project" value="TreeGrafter"/>
</dbReference>
<dbReference type="InterPro" id="IPR002821">
    <property type="entry name" value="Hydantoinase_A"/>
</dbReference>
<dbReference type="PATRIC" id="fig|2287.9.peg.3186"/>
<accession>A0A157T5N3</accession>
<name>A0A157T5N3_SACSO</name>
<dbReference type="PANTHER" id="PTHR11365">
    <property type="entry name" value="5-OXOPROLINASE RELATED"/>
    <property type="match status" value="1"/>
</dbReference>
<feature type="domain" description="Acetophenone carboxylase-like C-terminal" evidence="3">
    <location>
        <begin position="563"/>
        <end position="644"/>
    </location>
</feature>
<dbReference type="InterPro" id="IPR045079">
    <property type="entry name" value="Oxoprolinase-like"/>
</dbReference>
<reference evidence="5" key="1">
    <citation type="submission" date="2016-04" db="EMBL/GenBank/DDBJ databases">
        <authorList>
            <person name="Shah S.A."/>
            <person name="Garrett R.A."/>
        </authorList>
    </citation>
    <scope>NUCLEOTIDE SEQUENCE [LARGE SCALE GENOMIC DNA]</scope>
    <source>
        <strain evidence="5">ATCC 35091 / DSM 1616 / JCM 8930 / NBRC 15331 / P1</strain>
    </source>
</reference>
<dbReference type="GO" id="GO:0005829">
    <property type="term" value="C:cytosol"/>
    <property type="evidence" value="ECO:0007669"/>
    <property type="project" value="TreeGrafter"/>
</dbReference>
<evidence type="ECO:0000259" key="1">
    <source>
        <dbReference type="Pfam" id="PF01968"/>
    </source>
</evidence>
<dbReference type="Pfam" id="PF19278">
    <property type="entry name" value="Hydant_A_C"/>
    <property type="match status" value="1"/>
</dbReference>
<evidence type="ECO:0000313" key="5">
    <source>
        <dbReference type="Proteomes" id="UP000076770"/>
    </source>
</evidence>
<dbReference type="InterPro" id="IPR043129">
    <property type="entry name" value="ATPase_NBD"/>
</dbReference>
<dbReference type="InterPro" id="IPR008040">
    <property type="entry name" value="Hydant_A_N"/>
</dbReference>
<dbReference type="Pfam" id="PF01968">
    <property type="entry name" value="Hydantoinase_A"/>
    <property type="match status" value="1"/>
</dbReference>
<dbReference type="InterPro" id="IPR049517">
    <property type="entry name" value="ACX-like_C"/>
</dbReference>
<gene>
    <name evidence="4" type="ORF">SSOP1_3035</name>
</gene>
<dbReference type="AlphaFoldDB" id="A0A157T5N3"/>
<proteinExistence type="predicted"/>
<evidence type="ECO:0000259" key="3">
    <source>
        <dbReference type="Pfam" id="PF19278"/>
    </source>
</evidence>